<dbReference type="GeneID" id="108631676"/>
<dbReference type="InterPro" id="IPR006600">
    <property type="entry name" value="HTH_CenpB_DNA-bd_dom"/>
</dbReference>
<dbReference type="PROSITE" id="PS51253">
    <property type="entry name" value="HTH_CENPB"/>
    <property type="match status" value="1"/>
</dbReference>
<dbReference type="Proteomes" id="UP000694925">
    <property type="component" value="Unplaced"/>
</dbReference>
<dbReference type="GO" id="GO:0005634">
    <property type="term" value="C:nucleus"/>
    <property type="evidence" value="ECO:0007669"/>
    <property type="project" value="UniProtKB-SubCell"/>
</dbReference>
<dbReference type="PANTHER" id="PTHR19303">
    <property type="entry name" value="TRANSPOSON"/>
    <property type="match status" value="1"/>
</dbReference>
<dbReference type="SMART" id="SM00674">
    <property type="entry name" value="CENPB"/>
    <property type="match status" value="1"/>
</dbReference>
<dbReference type="InterPro" id="IPR004875">
    <property type="entry name" value="DDE_SF_endonuclease_dom"/>
</dbReference>
<dbReference type="RefSeq" id="XP_017891277.1">
    <property type="nucleotide sequence ID" value="XM_018035788.2"/>
</dbReference>
<keyword evidence="2" id="KW-0238">DNA-binding</keyword>
<dbReference type="SUPFAM" id="SSF46689">
    <property type="entry name" value="Homeodomain-like"/>
    <property type="match status" value="1"/>
</dbReference>
<gene>
    <name evidence="5" type="primary">LOC108631676</name>
</gene>
<dbReference type="InterPro" id="IPR006120">
    <property type="entry name" value="Resolvase_HTH_dom"/>
</dbReference>
<evidence type="ECO:0000256" key="2">
    <source>
        <dbReference type="ARBA" id="ARBA00023125"/>
    </source>
</evidence>
<dbReference type="Gene3D" id="1.10.10.60">
    <property type="entry name" value="Homeodomain-like"/>
    <property type="match status" value="1"/>
</dbReference>
<dbReference type="KEGG" id="ccal:108631676"/>
<evidence type="ECO:0000259" key="3">
    <source>
        <dbReference type="PROSITE" id="PS51253"/>
    </source>
</evidence>
<evidence type="ECO:0000313" key="5">
    <source>
        <dbReference type="RefSeq" id="XP_017891277.1"/>
    </source>
</evidence>
<keyword evidence="4" id="KW-1185">Reference proteome</keyword>
<dbReference type="InterPro" id="IPR009057">
    <property type="entry name" value="Homeodomain-like_sf"/>
</dbReference>
<evidence type="ECO:0000313" key="4">
    <source>
        <dbReference type="Proteomes" id="UP000694925"/>
    </source>
</evidence>
<protein>
    <submittedName>
        <fullName evidence="5">Tigger transposable element-derived protein 2</fullName>
    </submittedName>
</protein>
<evidence type="ECO:0000256" key="1">
    <source>
        <dbReference type="ARBA" id="ARBA00004123"/>
    </source>
</evidence>
<dbReference type="Pfam" id="PF02796">
    <property type="entry name" value="HTH_7"/>
    <property type="match status" value="1"/>
</dbReference>
<dbReference type="AlphaFoldDB" id="A0AAJ7JE49"/>
<dbReference type="Pfam" id="PF03221">
    <property type="entry name" value="HTH_Tnp_Tc5"/>
    <property type="match status" value="1"/>
</dbReference>
<dbReference type="GO" id="GO:0003677">
    <property type="term" value="F:DNA binding"/>
    <property type="evidence" value="ECO:0007669"/>
    <property type="project" value="UniProtKB-KW"/>
</dbReference>
<dbReference type="PANTHER" id="PTHR19303:SF73">
    <property type="entry name" value="PROTEIN PDC2"/>
    <property type="match status" value="1"/>
</dbReference>
<dbReference type="GO" id="GO:0000150">
    <property type="term" value="F:DNA strand exchange activity"/>
    <property type="evidence" value="ECO:0007669"/>
    <property type="project" value="InterPro"/>
</dbReference>
<sequence>MNEILLNAEKFSSMASSLRNTVTVEKRVEILTRLENGSSIDDLATEYGVSKRTIRRYKQQSVSLRQLCNDPERARSIRQRGPLYNNTEARLYEWILERRASGNILTTVAIQEKAKAFEQESGNSNFTASQGWISRFKRRYEITGLNKEETDVYQLVRRKFIANFARTLQEENIKEDNIYIMDETNVLWRSFPKMLTKDEQRVEVERAKGKVDHVTVALCTNATGTHKLPLLFVHKYPNPRALKHCKHYLPVVYASERNCSINERIFTQWYIVYFQASVKEFHLREQRKGKVLLLVDHFTQLLIPEQLREDEQFQIIFLPSFIQPMDQALISKCKKFFRKFLLKKAFEFPGGVKEFYPDYDVKDCMDLIAEAWNNIKLTDIRNSWNRLLQFTRLANNEDVTENAANEDRDPIVMYEERLTQWFERCEQAESMIQNNIDFMEETKDSTEAVVENDEIANSTRPAVEEQEMVNTFHNLNTWATSEPDDINLQVKFLIDYYNNTNE</sequence>
<proteinExistence type="predicted"/>
<organism evidence="4 5">
    <name type="scientific">Ceratina calcarata</name>
    <dbReference type="NCBI Taxonomy" id="156304"/>
    <lineage>
        <taxon>Eukaryota</taxon>
        <taxon>Metazoa</taxon>
        <taxon>Ecdysozoa</taxon>
        <taxon>Arthropoda</taxon>
        <taxon>Hexapoda</taxon>
        <taxon>Insecta</taxon>
        <taxon>Pterygota</taxon>
        <taxon>Neoptera</taxon>
        <taxon>Endopterygota</taxon>
        <taxon>Hymenoptera</taxon>
        <taxon>Apocrita</taxon>
        <taxon>Aculeata</taxon>
        <taxon>Apoidea</taxon>
        <taxon>Anthophila</taxon>
        <taxon>Apidae</taxon>
        <taxon>Ceratina</taxon>
        <taxon>Zadontomerus</taxon>
    </lineage>
</organism>
<reference evidence="5" key="1">
    <citation type="submission" date="2025-08" db="UniProtKB">
        <authorList>
            <consortium name="RefSeq"/>
        </authorList>
    </citation>
    <scope>IDENTIFICATION</scope>
    <source>
        <tissue evidence="5">Whole body</tissue>
    </source>
</reference>
<feature type="domain" description="HTH CENPB-type" evidence="3">
    <location>
        <begin position="75"/>
        <end position="146"/>
    </location>
</feature>
<dbReference type="Pfam" id="PF03184">
    <property type="entry name" value="DDE_1"/>
    <property type="match status" value="1"/>
</dbReference>
<accession>A0AAJ7JE49</accession>
<dbReference type="InterPro" id="IPR050863">
    <property type="entry name" value="CenT-Element_Derived"/>
</dbReference>
<comment type="subcellular location">
    <subcellularLocation>
        <location evidence="1">Nucleus</location>
    </subcellularLocation>
</comment>
<name>A0AAJ7JE49_9HYME</name>